<evidence type="ECO:0000313" key="2">
    <source>
        <dbReference type="Proteomes" id="UP000260420"/>
    </source>
</evidence>
<evidence type="ECO:0000313" key="1">
    <source>
        <dbReference type="EMBL" id="ALV83493.1"/>
    </source>
</evidence>
<organism evidence="1 2">
    <name type="scientific">Bacillus phage vB_BceS-MY192</name>
    <dbReference type="NCBI Taxonomy" id="1759525"/>
    <lineage>
        <taxon>Viruses</taxon>
        <taxon>Duplodnaviria</taxon>
        <taxon>Heunggongvirae</taxon>
        <taxon>Uroviricota</taxon>
        <taxon>Caudoviricetes</taxon>
        <taxon>Hubeivirus</taxon>
        <taxon>Hubeivirus MY192</taxon>
    </lineage>
</organism>
<accession>A0A0U3SD48</accession>
<dbReference type="Proteomes" id="UP000260420">
    <property type="component" value="Segment"/>
</dbReference>
<protein>
    <submittedName>
        <fullName evidence="1">Uncharacterized protein</fullName>
    </submittedName>
</protein>
<dbReference type="EMBL" id="KT725776">
    <property type="protein sequence ID" value="ALV83493.1"/>
    <property type="molecule type" value="Genomic_DNA"/>
</dbReference>
<name>A0A0U3SD48_9CAUD</name>
<dbReference type="RefSeq" id="YP_009830075.1">
    <property type="nucleotide sequence ID" value="NC_048633.1"/>
</dbReference>
<keyword evidence="2" id="KW-1185">Reference proteome</keyword>
<sequence>MCEHKYQVLDSETTSFCLDDNRYVIDVSATFYCEKCLDIQRREKRIDTGTIEVKDSE</sequence>
<proteinExistence type="predicted"/>
<dbReference type="GeneID" id="55599489"/>
<reference evidence="1 2" key="1">
    <citation type="journal article" date="2016" name="Genome Announc.">
        <title>Genome Sequence of Bacillus cereus Phage vB_BceS-MY192.</title>
        <authorList>
            <person name="Yang Y."/>
            <person name="Zhan L."/>
            <person name="Chen J."/>
            <person name="Zhang Y."/>
            <person name="Sun Y."/>
            <person name="Yang Z."/>
            <person name="Jiang L."/>
            <person name="Zhu H."/>
            <person name="Zhang Y."/>
            <person name="Lu Y."/>
            <person name="Mei L."/>
        </authorList>
    </citation>
    <scope>NUCLEOTIDE SEQUENCE [LARGE SCALE GENOMIC DNA]</scope>
</reference>
<dbReference type="KEGG" id="vg:55599489"/>